<accession>A0A0B6Z2L3</accession>
<feature type="non-terminal residue" evidence="2">
    <location>
        <position position="181"/>
    </location>
</feature>
<feature type="compositionally biased region" description="Polar residues" evidence="1">
    <location>
        <begin position="164"/>
        <end position="181"/>
    </location>
</feature>
<feature type="non-terminal residue" evidence="2">
    <location>
        <position position="1"/>
    </location>
</feature>
<feature type="region of interest" description="Disordered" evidence="1">
    <location>
        <begin position="159"/>
        <end position="181"/>
    </location>
</feature>
<dbReference type="AlphaFoldDB" id="A0A0B6Z2L3"/>
<dbReference type="EMBL" id="HACG01015923">
    <property type="protein sequence ID" value="CEK62788.1"/>
    <property type="molecule type" value="Transcribed_RNA"/>
</dbReference>
<evidence type="ECO:0000313" key="2">
    <source>
        <dbReference type="EMBL" id="CEK62788.1"/>
    </source>
</evidence>
<protein>
    <submittedName>
        <fullName evidence="2">Uncharacterized protein</fullName>
    </submittedName>
</protein>
<proteinExistence type="predicted"/>
<name>A0A0B6Z2L3_9EUPU</name>
<gene>
    <name evidence="2" type="primary">ORF46139</name>
</gene>
<organism evidence="2">
    <name type="scientific">Arion vulgaris</name>
    <dbReference type="NCBI Taxonomy" id="1028688"/>
    <lineage>
        <taxon>Eukaryota</taxon>
        <taxon>Metazoa</taxon>
        <taxon>Spiralia</taxon>
        <taxon>Lophotrochozoa</taxon>
        <taxon>Mollusca</taxon>
        <taxon>Gastropoda</taxon>
        <taxon>Heterobranchia</taxon>
        <taxon>Euthyneura</taxon>
        <taxon>Panpulmonata</taxon>
        <taxon>Eupulmonata</taxon>
        <taxon>Stylommatophora</taxon>
        <taxon>Helicina</taxon>
        <taxon>Arionoidea</taxon>
        <taxon>Arionidae</taxon>
        <taxon>Arion</taxon>
    </lineage>
</organism>
<evidence type="ECO:0000256" key="1">
    <source>
        <dbReference type="SAM" id="MobiDB-lite"/>
    </source>
</evidence>
<sequence>TSQTPAKIPTFDVTVKTDTPIISSLKTPVDKKIVTSSTATAESTLSKTTMDSTRSNIKINEFHTKPNSEQTTVKQVNKNSSVLVKTVTSKPSVQTTANKAQEPLYPISTAKPANGANANNFTNQSTDTELNKLEKLNNGFSKSAQFQNANMNTKEVTTLKIPGQNLNQNSDVKSAGSNQPN</sequence>
<reference evidence="2" key="1">
    <citation type="submission" date="2014-12" db="EMBL/GenBank/DDBJ databases">
        <title>Insight into the proteome of Arion vulgaris.</title>
        <authorList>
            <person name="Aradska J."/>
            <person name="Bulat T."/>
            <person name="Smidak R."/>
            <person name="Sarate P."/>
            <person name="Gangsoo J."/>
            <person name="Sialana F."/>
            <person name="Bilban M."/>
            <person name="Lubec G."/>
        </authorList>
    </citation>
    <scope>NUCLEOTIDE SEQUENCE</scope>
    <source>
        <tissue evidence="2">Skin</tissue>
    </source>
</reference>